<gene>
    <name evidence="3" type="ORF">GCM10011395_22210</name>
</gene>
<comment type="caution">
    <text evidence="3">The sequence shown here is derived from an EMBL/GenBank/DDBJ whole genome shotgun (WGS) entry which is preliminary data.</text>
</comment>
<evidence type="ECO:0000256" key="1">
    <source>
        <dbReference type="SAM" id="SignalP"/>
    </source>
</evidence>
<dbReference type="Proteomes" id="UP000618591">
    <property type="component" value="Unassembled WGS sequence"/>
</dbReference>
<accession>A0ABQ1GWG8</accession>
<dbReference type="Pfam" id="PF10988">
    <property type="entry name" value="DUF2807"/>
    <property type="match status" value="1"/>
</dbReference>
<dbReference type="EMBL" id="BMDW01000012">
    <property type="protein sequence ID" value="GGA51397.1"/>
    <property type="molecule type" value="Genomic_DNA"/>
</dbReference>
<evidence type="ECO:0000313" key="3">
    <source>
        <dbReference type="EMBL" id="GGA51397.1"/>
    </source>
</evidence>
<name>A0ABQ1GWG8_9SPHN</name>
<dbReference type="Gene3D" id="2.160.20.120">
    <property type="match status" value="1"/>
</dbReference>
<protein>
    <recommendedName>
        <fullName evidence="2">Putative auto-transporter adhesin head GIN domain-containing protein</fullName>
    </recommendedName>
</protein>
<keyword evidence="4" id="KW-1185">Reference proteome</keyword>
<evidence type="ECO:0000259" key="2">
    <source>
        <dbReference type="Pfam" id="PF10988"/>
    </source>
</evidence>
<feature type="domain" description="Putative auto-transporter adhesin head GIN" evidence="2">
    <location>
        <begin position="27"/>
        <end position="214"/>
    </location>
</feature>
<keyword evidence="1" id="KW-0732">Signal</keyword>
<sequence>MKCALLLVLLIATPAQAAERSIIVTSFDRLRVDGPFDVRVATRRPPSARIEGTIRAADAVSIRVEGTTLIVSTGPKGWTEVPVIGKPSAPIVYLGTLTLRSATVIGGGTVQIDGPLRGQRIDLQVTGSGGLAIAALDADQLNATLLGPATMALGGRGARVRLIGSGPGRLDAGALRGDEVTVRLEGPGAIAAQARYTADAISTGIGAITIYGKPACKVKAAAGGPISCGAIAVPPVK</sequence>
<reference evidence="4" key="1">
    <citation type="journal article" date="2019" name="Int. J. Syst. Evol. Microbiol.">
        <title>The Global Catalogue of Microorganisms (GCM) 10K type strain sequencing project: providing services to taxonomists for standard genome sequencing and annotation.</title>
        <authorList>
            <consortium name="The Broad Institute Genomics Platform"/>
            <consortium name="The Broad Institute Genome Sequencing Center for Infectious Disease"/>
            <person name="Wu L."/>
            <person name="Ma J."/>
        </authorList>
    </citation>
    <scope>NUCLEOTIDE SEQUENCE [LARGE SCALE GENOMIC DNA]</scope>
    <source>
        <strain evidence="4">CGMCC 1.10106</strain>
    </source>
</reference>
<proteinExistence type="predicted"/>
<evidence type="ECO:0000313" key="4">
    <source>
        <dbReference type="Proteomes" id="UP000618591"/>
    </source>
</evidence>
<dbReference type="InterPro" id="IPR021255">
    <property type="entry name" value="DUF2807"/>
</dbReference>
<dbReference type="RefSeq" id="WP_188447426.1">
    <property type="nucleotide sequence ID" value="NZ_BMDW01000012.1"/>
</dbReference>
<feature type="signal peptide" evidence="1">
    <location>
        <begin position="1"/>
        <end position="17"/>
    </location>
</feature>
<feature type="chain" id="PRO_5046061870" description="Putative auto-transporter adhesin head GIN domain-containing protein" evidence="1">
    <location>
        <begin position="18"/>
        <end position="237"/>
    </location>
</feature>
<organism evidence="3 4">
    <name type="scientific">Sphingomonas psychrolutea</name>
    <dbReference type="NCBI Taxonomy" id="1259676"/>
    <lineage>
        <taxon>Bacteria</taxon>
        <taxon>Pseudomonadati</taxon>
        <taxon>Pseudomonadota</taxon>
        <taxon>Alphaproteobacteria</taxon>
        <taxon>Sphingomonadales</taxon>
        <taxon>Sphingomonadaceae</taxon>
        <taxon>Sphingomonas</taxon>
    </lineage>
</organism>